<sequence>MEIWQEVCPYYFGGLDVPAVAKQLDMGSKRYHGERVYEWKLGQDRWRVAYDVPYDMLSTRSIRLEWDIAAARRGSVATDHLAAFVLGAYAIFVQTQLLVHIPPPKEFDPFAKVEKLDRGHGDAPQRSEHVRKGFDCEAPDTAVVIRKPEYGPGRGTQCGGRAGHGAGCRPVIIEEIEESDSDDSEETTSNMS</sequence>
<evidence type="ECO:0000313" key="2">
    <source>
        <dbReference type="EMBL" id="KDP21941.1"/>
    </source>
</evidence>
<dbReference type="EMBL" id="KK915536">
    <property type="protein sequence ID" value="KDP21941.1"/>
    <property type="molecule type" value="Genomic_DNA"/>
</dbReference>
<feature type="region of interest" description="Disordered" evidence="1">
    <location>
        <begin position="173"/>
        <end position="192"/>
    </location>
</feature>
<proteinExistence type="predicted"/>
<dbReference type="Proteomes" id="UP000027138">
    <property type="component" value="Unassembled WGS sequence"/>
</dbReference>
<gene>
    <name evidence="2" type="ORF">JCGZ_03143</name>
</gene>
<feature type="compositionally biased region" description="Acidic residues" evidence="1">
    <location>
        <begin position="174"/>
        <end position="186"/>
    </location>
</feature>
<protein>
    <submittedName>
        <fullName evidence="2">Uncharacterized protein</fullName>
    </submittedName>
</protein>
<dbReference type="AlphaFoldDB" id="A0A067JDJ9"/>
<evidence type="ECO:0000256" key="1">
    <source>
        <dbReference type="SAM" id="MobiDB-lite"/>
    </source>
</evidence>
<name>A0A067JDJ9_JATCU</name>
<reference evidence="2 3" key="1">
    <citation type="journal article" date="2014" name="PLoS ONE">
        <title>Global Analysis of Gene Expression Profiles in Physic Nut (Jatropha curcas L.) Seedlings Exposed to Salt Stress.</title>
        <authorList>
            <person name="Zhang L."/>
            <person name="Zhang C."/>
            <person name="Wu P."/>
            <person name="Chen Y."/>
            <person name="Li M."/>
            <person name="Jiang H."/>
            <person name="Wu G."/>
        </authorList>
    </citation>
    <scope>NUCLEOTIDE SEQUENCE [LARGE SCALE GENOMIC DNA]</scope>
    <source>
        <strain evidence="3">cv. GZQX0401</strain>
        <tissue evidence="2">Young leaves</tissue>
    </source>
</reference>
<evidence type="ECO:0000313" key="3">
    <source>
        <dbReference type="Proteomes" id="UP000027138"/>
    </source>
</evidence>
<accession>A0A067JDJ9</accession>
<organism evidence="2 3">
    <name type="scientific">Jatropha curcas</name>
    <name type="common">Barbados nut</name>
    <dbReference type="NCBI Taxonomy" id="180498"/>
    <lineage>
        <taxon>Eukaryota</taxon>
        <taxon>Viridiplantae</taxon>
        <taxon>Streptophyta</taxon>
        <taxon>Embryophyta</taxon>
        <taxon>Tracheophyta</taxon>
        <taxon>Spermatophyta</taxon>
        <taxon>Magnoliopsida</taxon>
        <taxon>eudicotyledons</taxon>
        <taxon>Gunneridae</taxon>
        <taxon>Pentapetalae</taxon>
        <taxon>rosids</taxon>
        <taxon>fabids</taxon>
        <taxon>Malpighiales</taxon>
        <taxon>Euphorbiaceae</taxon>
        <taxon>Crotonoideae</taxon>
        <taxon>Jatropheae</taxon>
        <taxon>Jatropha</taxon>
    </lineage>
</organism>
<keyword evidence="3" id="KW-1185">Reference proteome</keyword>